<protein>
    <submittedName>
        <fullName evidence="1">Uncharacterized protein</fullName>
    </submittedName>
</protein>
<dbReference type="Proteomes" id="UP000276133">
    <property type="component" value="Unassembled WGS sequence"/>
</dbReference>
<evidence type="ECO:0000313" key="2">
    <source>
        <dbReference type="Proteomes" id="UP000276133"/>
    </source>
</evidence>
<gene>
    <name evidence="1" type="ORF">BpHYR1_018774</name>
</gene>
<dbReference type="EMBL" id="REGN01004757">
    <property type="protein sequence ID" value="RNA16238.1"/>
    <property type="molecule type" value="Genomic_DNA"/>
</dbReference>
<keyword evidence="2" id="KW-1185">Reference proteome</keyword>
<sequence>MEPVEHSAQPQWLQQLIGIGAQQLLQVDLVGRLRQTKLDSRAVYARAIQPVDAVDGLLSFFKVNKRKVLDLFDSVNGALCGRFLKLALDCVLSGGQHQISHIDHFDRGHHVLVHLRFGLGPVDRNRLAEYLHPIGNELASGDGSRPMTRILHKSKAPVLGLVMSTWIHDHIEHVIGHFSHLVQYFLAFLVLGYAAHKQSAIVHTAAHTDHLCLSDLKVVQLVDTFACVLPARVHDKAVAAVEARVLHHETELVEGPDALEYGHQLVLEAVARYLADEGLAAPVRHWPSGPVRRRSVPALPVLLAQRVAGAADERVYGLDVRMRVVLDELKARLLWLIIRCHSK</sequence>
<reference evidence="1 2" key="1">
    <citation type="journal article" date="2018" name="Sci. Rep.">
        <title>Genomic signatures of local adaptation to the degree of environmental predictability in rotifers.</title>
        <authorList>
            <person name="Franch-Gras L."/>
            <person name="Hahn C."/>
            <person name="Garcia-Roger E.M."/>
            <person name="Carmona M.J."/>
            <person name="Serra M."/>
            <person name="Gomez A."/>
        </authorList>
    </citation>
    <scope>NUCLEOTIDE SEQUENCE [LARGE SCALE GENOMIC DNA]</scope>
    <source>
        <strain evidence="1">HYR1</strain>
    </source>
</reference>
<dbReference type="AlphaFoldDB" id="A0A3M7QZ04"/>
<organism evidence="1 2">
    <name type="scientific">Brachionus plicatilis</name>
    <name type="common">Marine rotifer</name>
    <name type="synonym">Brachionus muelleri</name>
    <dbReference type="NCBI Taxonomy" id="10195"/>
    <lineage>
        <taxon>Eukaryota</taxon>
        <taxon>Metazoa</taxon>
        <taxon>Spiralia</taxon>
        <taxon>Gnathifera</taxon>
        <taxon>Rotifera</taxon>
        <taxon>Eurotatoria</taxon>
        <taxon>Monogononta</taxon>
        <taxon>Pseudotrocha</taxon>
        <taxon>Ploima</taxon>
        <taxon>Brachionidae</taxon>
        <taxon>Brachionus</taxon>
    </lineage>
</organism>
<proteinExistence type="predicted"/>
<accession>A0A3M7QZ04</accession>
<comment type="caution">
    <text evidence="1">The sequence shown here is derived from an EMBL/GenBank/DDBJ whole genome shotgun (WGS) entry which is preliminary data.</text>
</comment>
<evidence type="ECO:0000313" key="1">
    <source>
        <dbReference type="EMBL" id="RNA16238.1"/>
    </source>
</evidence>
<name>A0A3M7QZ04_BRAPC</name>